<accession>A0A6N2KGH0</accession>
<organism evidence="1">
    <name type="scientific">Salix viminalis</name>
    <name type="common">Common osier</name>
    <name type="synonym">Basket willow</name>
    <dbReference type="NCBI Taxonomy" id="40686"/>
    <lineage>
        <taxon>Eukaryota</taxon>
        <taxon>Viridiplantae</taxon>
        <taxon>Streptophyta</taxon>
        <taxon>Embryophyta</taxon>
        <taxon>Tracheophyta</taxon>
        <taxon>Spermatophyta</taxon>
        <taxon>Magnoliopsida</taxon>
        <taxon>eudicotyledons</taxon>
        <taxon>Gunneridae</taxon>
        <taxon>Pentapetalae</taxon>
        <taxon>rosids</taxon>
        <taxon>fabids</taxon>
        <taxon>Malpighiales</taxon>
        <taxon>Salicaceae</taxon>
        <taxon>Saliceae</taxon>
        <taxon>Salix</taxon>
    </lineage>
</organism>
<reference evidence="1" key="1">
    <citation type="submission" date="2019-03" db="EMBL/GenBank/DDBJ databases">
        <authorList>
            <person name="Mank J."/>
            <person name="Almeida P."/>
        </authorList>
    </citation>
    <scope>NUCLEOTIDE SEQUENCE</scope>
    <source>
        <strain evidence="1">78183</strain>
    </source>
</reference>
<proteinExistence type="predicted"/>
<evidence type="ECO:0000313" key="1">
    <source>
        <dbReference type="EMBL" id="VFU26821.1"/>
    </source>
</evidence>
<sequence>MINLLPNFAILSEINGKFVLGPYQCKVLDSYKPSIPFPSYWQEENFHELSLKQSLNFFLGCSTRNHRQLSI</sequence>
<name>A0A6N2KGH0_SALVM</name>
<dbReference type="EMBL" id="CAADRP010000335">
    <property type="protein sequence ID" value="VFU26821.1"/>
    <property type="molecule type" value="Genomic_DNA"/>
</dbReference>
<protein>
    <submittedName>
        <fullName evidence="1">Uncharacterized protein</fullName>
    </submittedName>
</protein>
<dbReference type="AlphaFoldDB" id="A0A6N2KGH0"/>
<gene>
    <name evidence="1" type="ORF">SVIM_LOCUS75892</name>
</gene>